<dbReference type="OrthoDB" id="2135053at2759"/>
<sequence length="151" mass="18141">MPTSKQVSNRSKFTKEYKVREIQKNLTRKARLKKQYLKTLKEEGYDVPDKKPSTTSQDNVKSFREERALQGKKKLDEKREIKKQRKRQQAEQAQESRKLEIERIKRAKEMEQERERKKKRMTQRTRSGQPRMGPKIEEMLGKIKGDALYTE</sequence>
<protein>
    <recommendedName>
        <fullName evidence="2">rRNA-processing protein FYV7</fullName>
    </recommendedName>
</protein>
<accession>A0A8J2TE70</accession>
<dbReference type="InterPro" id="IPR013730">
    <property type="entry name" value="Fyv7/TAP26"/>
</dbReference>
<evidence type="ECO:0000256" key="1">
    <source>
        <dbReference type="ARBA" id="ARBA00006800"/>
    </source>
</evidence>
<feature type="compositionally biased region" description="Basic and acidic residues" evidence="3">
    <location>
        <begin position="94"/>
        <end position="115"/>
    </location>
</feature>
<feature type="region of interest" description="Disordered" evidence="3">
    <location>
        <begin position="42"/>
        <end position="151"/>
    </location>
</feature>
<evidence type="ECO:0000256" key="3">
    <source>
        <dbReference type="SAM" id="MobiDB-lite"/>
    </source>
</evidence>
<evidence type="ECO:0000313" key="5">
    <source>
        <dbReference type="Proteomes" id="UP000019375"/>
    </source>
</evidence>
<reference evidence="5" key="1">
    <citation type="journal article" date="2013" name="Genome Announc.">
        <title>Genome sequence of the food spoilage yeast Zygosaccharomyces bailii CLIB 213(T).</title>
        <authorList>
            <person name="Galeote V."/>
            <person name="Bigey F."/>
            <person name="Devillers H."/>
            <person name="Neuveglise C."/>
            <person name="Dequin S."/>
        </authorList>
    </citation>
    <scope>NUCLEOTIDE SEQUENCE [LARGE SCALE GENOMIC DNA]</scope>
    <source>
        <strain evidence="5">CLIB 213 / ATCC 58445 / CBS 680 / CCRC 21525 / NBRC 1098 / NCYC 1416 / NRRL Y-2227</strain>
    </source>
</reference>
<feature type="compositionally biased region" description="Basic and acidic residues" evidence="3">
    <location>
        <begin position="42"/>
        <end position="52"/>
    </location>
</feature>
<evidence type="ECO:0000313" key="4">
    <source>
        <dbReference type="EMBL" id="CDF91892.1"/>
    </source>
</evidence>
<keyword evidence="5" id="KW-1185">Reference proteome</keyword>
<evidence type="ECO:0000256" key="2">
    <source>
        <dbReference type="ARBA" id="ARBA00018780"/>
    </source>
</evidence>
<dbReference type="Proteomes" id="UP000019375">
    <property type="component" value="Unassembled WGS sequence"/>
</dbReference>
<name>A0A8J2TE70_ZYGB2</name>
<gene>
    <name evidence="4" type="ORF">BN860_00958g</name>
</gene>
<proteinExistence type="inferred from homology"/>
<dbReference type="EMBL" id="HG316468">
    <property type="protein sequence ID" value="CDF91892.1"/>
    <property type="molecule type" value="Genomic_DNA"/>
</dbReference>
<organism evidence="4 5">
    <name type="scientific">Zygosaccharomyces bailii (strain CLIB 213 / ATCC 58445 / CBS 680 / BCRC 21525 / NBRC 1098 / NCYC 1416 / NRRL Y-2227)</name>
    <dbReference type="NCBI Taxonomy" id="1333698"/>
    <lineage>
        <taxon>Eukaryota</taxon>
        <taxon>Fungi</taxon>
        <taxon>Dikarya</taxon>
        <taxon>Ascomycota</taxon>
        <taxon>Saccharomycotina</taxon>
        <taxon>Saccharomycetes</taxon>
        <taxon>Saccharomycetales</taxon>
        <taxon>Saccharomycetaceae</taxon>
        <taxon>Zygosaccharomyces</taxon>
    </lineage>
</organism>
<comment type="similarity">
    <text evidence="1">Belongs to the FYV7 family.</text>
</comment>
<feature type="compositionally biased region" description="Basic and acidic residues" evidence="3">
    <location>
        <begin position="134"/>
        <end position="145"/>
    </location>
</feature>
<dbReference type="AlphaFoldDB" id="A0A8J2TE70"/>
<feature type="compositionally biased region" description="Basic and acidic residues" evidence="3">
    <location>
        <begin position="61"/>
        <end position="80"/>
    </location>
</feature>
<dbReference type="Pfam" id="PF08524">
    <property type="entry name" value="rRNA_processing"/>
    <property type="match status" value="1"/>
</dbReference>